<protein>
    <recommendedName>
        <fullName evidence="5">DUF3862 domain-containing protein</fullName>
    </recommendedName>
</protein>
<dbReference type="InterPro" id="IPR037873">
    <property type="entry name" value="BamE-like"/>
</dbReference>
<organism evidence="3 4">
    <name type="scientific">Clostridium botulinum B2 450</name>
    <dbReference type="NCBI Taxonomy" id="1379739"/>
    <lineage>
        <taxon>Bacteria</taxon>
        <taxon>Bacillati</taxon>
        <taxon>Bacillota</taxon>
        <taxon>Clostridia</taxon>
        <taxon>Eubacteriales</taxon>
        <taxon>Clostridiaceae</taxon>
        <taxon>Clostridium</taxon>
    </lineage>
</organism>
<dbReference type="OrthoDB" id="570195at2"/>
<dbReference type="InterPro" id="IPR024418">
    <property type="entry name" value="DUF3862"/>
</dbReference>
<evidence type="ECO:0000256" key="1">
    <source>
        <dbReference type="ARBA" id="ARBA00022729"/>
    </source>
</evidence>
<accession>A0A0D1BWH7</accession>
<dbReference type="Proteomes" id="UP000032250">
    <property type="component" value="Unassembled WGS sequence"/>
</dbReference>
<dbReference type="InterPro" id="IPR024221">
    <property type="entry name" value="BLIP_dom_sf"/>
</dbReference>
<reference evidence="3 4" key="1">
    <citation type="submission" date="2014-06" db="EMBL/GenBank/DDBJ databases">
        <title>Genome characterization of distinct group I Clostridium botulinum lineages.</title>
        <authorList>
            <person name="Giordani F."/>
            <person name="Anselmo A."/>
            <person name="Fillo S."/>
            <person name="Palozzi A.M."/>
            <person name="Fortunato A."/>
            <person name="Gentile B."/>
            <person name="Ciammaruconi A."/>
            <person name="Anniballi F."/>
            <person name="De Medici D."/>
            <person name="Lista F."/>
        </authorList>
    </citation>
    <scope>NUCLEOTIDE SEQUENCE [LARGE SCALE GENOMIC DNA]</scope>
    <source>
        <strain evidence="3 4">B2 450</strain>
    </source>
</reference>
<evidence type="ECO:0008006" key="5">
    <source>
        <dbReference type="Google" id="ProtNLM"/>
    </source>
</evidence>
<evidence type="ECO:0000256" key="2">
    <source>
        <dbReference type="SAM" id="Phobius"/>
    </source>
</evidence>
<keyword evidence="1" id="KW-0732">Signal</keyword>
<keyword evidence="2" id="KW-1133">Transmembrane helix</keyword>
<evidence type="ECO:0000313" key="4">
    <source>
        <dbReference type="Proteomes" id="UP000032250"/>
    </source>
</evidence>
<dbReference type="Pfam" id="PF12978">
    <property type="entry name" value="DUF3862"/>
    <property type="match status" value="1"/>
</dbReference>
<gene>
    <name evidence="3" type="ORF">N495_11500</name>
</gene>
<keyword evidence="2" id="KW-0812">Transmembrane</keyword>
<proteinExistence type="predicted"/>
<dbReference type="HOGENOM" id="CLU_085676_1_0_9"/>
<sequence length="198" mass="22435">MLEKKEEPFYKKIWFWIIAIVIICGVASYCGNKKTNITDTKTSAKTEVKKDDTRKVTYEKFCKIEIGSTYEEVKNILGEYKESKESEIDGIKVVIYTWYNDDNSNMDVIVKNNKVIGKAQTGLSMGKEDVNLIKYTKITTGMNYSKVKEILGDGKLMSISEINGSTKSIYLWANTNGTNMNVTFQNGKVTSKNRLGLN</sequence>
<dbReference type="PATRIC" id="fig|1379739.3.peg.2675"/>
<dbReference type="Gene3D" id="3.30.1450.10">
    <property type="match status" value="2"/>
</dbReference>
<evidence type="ECO:0000313" key="3">
    <source>
        <dbReference type="EMBL" id="KIS24177.1"/>
    </source>
</evidence>
<dbReference type="RefSeq" id="WP_043032125.1">
    <property type="nucleotide sequence ID" value="NZ_JXSU01000007.1"/>
</dbReference>
<name>A0A0D1BWH7_CLOBO</name>
<dbReference type="AlphaFoldDB" id="A0A0D1BWH7"/>
<dbReference type="SUPFAM" id="SSF55648">
    <property type="entry name" value="beta-lactamase-inhibitor protein, BLIP"/>
    <property type="match status" value="1"/>
</dbReference>
<dbReference type="EMBL" id="JXSU01000007">
    <property type="protein sequence ID" value="KIS24177.1"/>
    <property type="molecule type" value="Genomic_DNA"/>
</dbReference>
<feature type="transmembrane region" description="Helical" evidence="2">
    <location>
        <begin position="13"/>
        <end position="31"/>
    </location>
</feature>
<comment type="caution">
    <text evidence="3">The sequence shown here is derived from an EMBL/GenBank/DDBJ whole genome shotgun (WGS) entry which is preliminary data.</text>
</comment>
<keyword evidence="2" id="KW-0472">Membrane</keyword>